<dbReference type="EMBL" id="JAKJXO020000002">
    <property type="protein sequence ID" value="KAL1610858.1"/>
    <property type="molecule type" value="Genomic_DNA"/>
</dbReference>
<dbReference type="InterPro" id="IPR011059">
    <property type="entry name" value="Metal-dep_hydrolase_composite"/>
</dbReference>
<dbReference type="InterPro" id="IPR051607">
    <property type="entry name" value="Metallo-dep_hydrolases"/>
</dbReference>
<dbReference type="SUPFAM" id="SSF51556">
    <property type="entry name" value="Metallo-dependent hydrolases"/>
    <property type="match status" value="1"/>
</dbReference>
<proteinExistence type="predicted"/>
<dbReference type="PANTHER" id="PTHR11271">
    <property type="entry name" value="GUANINE DEAMINASE"/>
    <property type="match status" value="1"/>
</dbReference>
<dbReference type="InterPro" id="IPR006680">
    <property type="entry name" value="Amidohydro-rel"/>
</dbReference>
<evidence type="ECO:0000256" key="2">
    <source>
        <dbReference type="ARBA" id="ARBA00022723"/>
    </source>
</evidence>
<keyword evidence="4" id="KW-0862">Zinc</keyword>
<gene>
    <name evidence="6" type="ORF">SLS60_002529</name>
</gene>
<dbReference type="Gene3D" id="3.20.20.140">
    <property type="entry name" value="Metal-dependent hydrolases"/>
    <property type="match status" value="1"/>
</dbReference>
<name>A0ABR3S318_9PLEO</name>
<comment type="caution">
    <text evidence="6">The sequence shown here is derived from an EMBL/GenBank/DDBJ whole genome shotgun (WGS) entry which is preliminary data.</text>
</comment>
<dbReference type="InterPro" id="IPR032466">
    <property type="entry name" value="Metal_Hydrolase"/>
</dbReference>
<evidence type="ECO:0000256" key="3">
    <source>
        <dbReference type="ARBA" id="ARBA00022801"/>
    </source>
</evidence>
<dbReference type="Pfam" id="PF01979">
    <property type="entry name" value="Amidohydro_1"/>
    <property type="match status" value="2"/>
</dbReference>
<reference evidence="6 7" key="1">
    <citation type="submission" date="2024-02" db="EMBL/GenBank/DDBJ databases">
        <title>De novo assembly and annotation of 12 fungi associated with fruit tree decline syndrome in Ontario, Canada.</title>
        <authorList>
            <person name="Sulman M."/>
            <person name="Ellouze W."/>
            <person name="Ilyukhin E."/>
        </authorList>
    </citation>
    <scope>NUCLEOTIDE SEQUENCE [LARGE SCALE GENOMIC DNA]</scope>
    <source>
        <strain evidence="6 7">M42-189</strain>
    </source>
</reference>
<dbReference type="SUPFAM" id="SSF51338">
    <property type="entry name" value="Composite domain of metallo-dependent hydrolases"/>
    <property type="match status" value="1"/>
</dbReference>
<dbReference type="Proteomes" id="UP001521785">
    <property type="component" value="Unassembled WGS sequence"/>
</dbReference>
<keyword evidence="7" id="KW-1185">Reference proteome</keyword>
<dbReference type="Gene3D" id="2.30.40.10">
    <property type="entry name" value="Urease, subunit C, domain 1"/>
    <property type="match status" value="1"/>
</dbReference>
<sequence length="521" mass="55634">MPSSILLRGGTLLVPDGETERVVPARRDLLVVGDRIASIEEHIDLAAHDLAAHDLAAHDLADVMQVDCSDRIVSPGFIDTHHHLWQTQLKGRHADHTVLDYMPSGNLSGCFFTPSDVYWGQLGGALEALDSGTTTVVDQAHMNYQVEHSEHALAATLTSGIRSVFCYTPTPRVECWQPRLGLAPSILQPWHLPQFARFANLLAAHPRVSLGFGFDGYAFLAPADTRALFQEVRAAGARCITSHCFGNPLLAGGKGVVTVMAEASLLGPDVIVSHATGITPAEEALLAEHGAFVSCTPACEAQLGLGARSAFDGSTRTSLGCDSHSVTRGSMLDQIRLALALARTQRTQTLLATSKYPRAMKPTVQDAFQLATCHAARAVGLRDEIGKLQVGFKADIVTWDCTTPSMACAAAEDPVAALVCHAGTRDIDCVLVDGAFRKRAGKLCDLDCTTQDPTPARSLLASSSLGAHADNSTLAWTRVARELERSRREIQDRMAGARRTGAQGQEAIIDAFGLDGSALTH</sequence>
<comment type="cofactor">
    <cofactor evidence="1">
        <name>Zn(2+)</name>
        <dbReference type="ChEBI" id="CHEBI:29105"/>
    </cofactor>
</comment>
<evidence type="ECO:0000259" key="5">
    <source>
        <dbReference type="Pfam" id="PF01979"/>
    </source>
</evidence>
<organism evidence="6 7">
    <name type="scientific">Paraconiothyrium brasiliense</name>
    <dbReference type="NCBI Taxonomy" id="300254"/>
    <lineage>
        <taxon>Eukaryota</taxon>
        <taxon>Fungi</taxon>
        <taxon>Dikarya</taxon>
        <taxon>Ascomycota</taxon>
        <taxon>Pezizomycotina</taxon>
        <taxon>Dothideomycetes</taxon>
        <taxon>Pleosporomycetidae</taxon>
        <taxon>Pleosporales</taxon>
        <taxon>Massarineae</taxon>
        <taxon>Didymosphaeriaceae</taxon>
        <taxon>Paraconiothyrium</taxon>
    </lineage>
</organism>
<evidence type="ECO:0000313" key="6">
    <source>
        <dbReference type="EMBL" id="KAL1610858.1"/>
    </source>
</evidence>
<keyword evidence="2" id="KW-0479">Metal-binding</keyword>
<dbReference type="PANTHER" id="PTHR11271:SF37">
    <property type="entry name" value="FAMILY PROTEIN, PUTATIVE (AFU_ORTHOLOGUE AFUA_4G00460)-RELATED"/>
    <property type="match status" value="1"/>
</dbReference>
<evidence type="ECO:0000256" key="1">
    <source>
        <dbReference type="ARBA" id="ARBA00001947"/>
    </source>
</evidence>
<evidence type="ECO:0000256" key="4">
    <source>
        <dbReference type="ARBA" id="ARBA00022833"/>
    </source>
</evidence>
<feature type="domain" description="Amidohydrolase-related" evidence="5">
    <location>
        <begin position="72"/>
        <end position="166"/>
    </location>
</feature>
<evidence type="ECO:0000313" key="7">
    <source>
        <dbReference type="Proteomes" id="UP001521785"/>
    </source>
</evidence>
<protein>
    <recommendedName>
        <fullName evidence="5">Amidohydrolase-related domain-containing protein</fullName>
    </recommendedName>
</protein>
<feature type="domain" description="Amidohydrolase-related" evidence="5">
    <location>
        <begin position="257"/>
        <end position="434"/>
    </location>
</feature>
<accession>A0ABR3S318</accession>
<keyword evidence="3" id="KW-0378">Hydrolase</keyword>